<sequence>MKLISRTLGDICDEVRGTIRTGPFGSQLHESDYLEQGTPVIMPKNIVDGKISVEDIARIGDDDTRRLSQHKLHVGDIIYGRRGDIGRRGLITKKEEGWICGTGCLRISLGHRVLDPTFLYYYLGDPKVVAWVANQAIGATLPNLNTSIIRSIQVKYPHLSAQRKIASILSAYDDLLENNTRRIAILEELAQSLYSEWFVHFRYPGHKKHRMVESEMGMIPEDWNVVKLDSALTLQRGFDLPTAQREKGNIPVYASTGRAGTHNQAKVKGPGVLTGRSGSLGTVTYVKEDFWPLNTTLWVKHFHSVTPIYAFYLLRSLDLAGLNSGAAVPTLDRNNVHRLLIILPPYEIIKQFDSYVSAIFELKIKLSKKNESLRGTRNMLLPKLISGKIDVETLDITVPDIIEPEEQQDSAIIANPEPINATQLALPLF</sequence>
<dbReference type="InterPro" id="IPR044946">
    <property type="entry name" value="Restrct_endonuc_typeI_TRD_sf"/>
</dbReference>
<accession>A0ABQ3UTE6</accession>
<comment type="similarity">
    <text evidence="1">Belongs to the type-I restriction system S methylase family.</text>
</comment>
<evidence type="ECO:0000259" key="4">
    <source>
        <dbReference type="Pfam" id="PF01420"/>
    </source>
</evidence>
<feature type="domain" description="Type I restriction modification DNA specificity" evidence="4">
    <location>
        <begin position="220"/>
        <end position="368"/>
    </location>
</feature>
<dbReference type="SUPFAM" id="SSF116734">
    <property type="entry name" value="DNA methylase specificity domain"/>
    <property type="match status" value="2"/>
</dbReference>
<evidence type="ECO:0000313" key="6">
    <source>
        <dbReference type="Proteomes" id="UP000654345"/>
    </source>
</evidence>
<dbReference type="EMBL" id="BNJG01000002">
    <property type="protein sequence ID" value="GHO56068.1"/>
    <property type="molecule type" value="Genomic_DNA"/>
</dbReference>
<protein>
    <submittedName>
        <fullName evidence="5">Specificity protein S</fullName>
    </submittedName>
</protein>
<evidence type="ECO:0000256" key="3">
    <source>
        <dbReference type="ARBA" id="ARBA00023125"/>
    </source>
</evidence>
<reference evidence="5 6" key="1">
    <citation type="journal article" date="2021" name="Int. J. Syst. Evol. Microbiol.">
        <title>Reticulibacter mediterranei gen. nov., sp. nov., within the new family Reticulibacteraceae fam. nov., and Ktedonospora formicarum gen. nov., sp. nov., Ktedonobacter robiniae sp. nov., Dictyobacter formicarum sp. nov. and Dictyobacter arantiisoli sp. nov., belonging to the class Ktedonobacteria.</title>
        <authorList>
            <person name="Yabe S."/>
            <person name="Zheng Y."/>
            <person name="Wang C.M."/>
            <person name="Sakai Y."/>
            <person name="Abe K."/>
            <person name="Yokota A."/>
            <person name="Donadio S."/>
            <person name="Cavaletti L."/>
            <person name="Monciardini P."/>
        </authorList>
    </citation>
    <scope>NUCLEOTIDE SEQUENCE [LARGE SCALE GENOMIC DNA]</scope>
    <source>
        <strain evidence="5 6">SOSP1-30</strain>
    </source>
</reference>
<dbReference type="InterPro" id="IPR000055">
    <property type="entry name" value="Restrct_endonuc_typeI_TRD"/>
</dbReference>
<comment type="caution">
    <text evidence="5">The sequence shown here is derived from an EMBL/GenBank/DDBJ whole genome shotgun (WGS) entry which is preliminary data.</text>
</comment>
<evidence type="ECO:0000256" key="2">
    <source>
        <dbReference type="ARBA" id="ARBA00022747"/>
    </source>
</evidence>
<dbReference type="PANTHER" id="PTHR30408:SF13">
    <property type="entry name" value="TYPE I RESTRICTION ENZYME HINDI SPECIFICITY SUBUNIT"/>
    <property type="match status" value="1"/>
</dbReference>
<dbReference type="CDD" id="cd17267">
    <property type="entry name" value="RMtype1_S_EcoAO83I-TRD1-CR1_like"/>
    <property type="match status" value="1"/>
</dbReference>
<organism evidence="5 6">
    <name type="scientific">Ktedonobacter robiniae</name>
    <dbReference type="NCBI Taxonomy" id="2778365"/>
    <lineage>
        <taxon>Bacteria</taxon>
        <taxon>Bacillati</taxon>
        <taxon>Chloroflexota</taxon>
        <taxon>Ktedonobacteria</taxon>
        <taxon>Ktedonobacterales</taxon>
        <taxon>Ktedonobacteraceae</taxon>
        <taxon>Ktedonobacter</taxon>
    </lineage>
</organism>
<dbReference type="CDD" id="cd16961">
    <property type="entry name" value="RMtype1_S_TRD-CR_like"/>
    <property type="match status" value="1"/>
</dbReference>
<keyword evidence="6" id="KW-1185">Reference proteome</keyword>
<evidence type="ECO:0000256" key="1">
    <source>
        <dbReference type="ARBA" id="ARBA00010923"/>
    </source>
</evidence>
<dbReference type="PANTHER" id="PTHR30408">
    <property type="entry name" value="TYPE-1 RESTRICTION ENZYME ECOKI SPECIFICITY PROTEIN"/>
    <property type="match status" value="1"/>
</dbReference>
<keyword evidence="2" id="KW-0680">Restriction system</keyword>
<proteinExistence type="inferred from homology"/>
<dbReference type="InterPro" id="IPR052021">
    <property type="entry name" value="Type-I_RS_S_subunit"/>
</dbReference>
<dbReference type="Gene3D" id="3.90.220.20">
    <property type="entry name" value="DNA methylase specificity domains"/>
    <property type="match status" value="2"/>
</dbReference>
<name>A0ABQ3UTE6_9CHLR</name>
<keyword evidence="3" id="KW-0238">DNA-binding</keyword>
<evidence type="ECO:0000313" key="5">
    <source>
        <dbReference type="EMBL" id="GHO56068.1"/>
    </source>
</evidence>
<gene>
    <name evidence="5" type="primary">hsdS</name>
    <name evidence="5" type="ORF">KSB_45430</name>
</gene>
<dbReference type="RefSeq" id="WP_201372649.1">
    <property type="nucleotide sequence ID" value="NZ_BNJG01000002.1"/>
</dbReference>
<feature type="domain" description="Type I restriction modification DNA specificity" evidence="4">
    <location>
        <begin position="39"/>
        <end position="187"/>
    </location>
</feature>
<dbReference type="Pfam" id="PF01420">
    <property type="entry name" value="Methylase_S"/>
    <property type="match status" value="2"/>
</dbReference>
<dbReference type="Proteomes" id="UP000654345">
    <property type="component" value="Unassembled WGS sequence"/>
</dbReference>